<dbReference type="EMBL" id="BSFF01000002">
    <property type="protein sequence ID" value="GLK55776.1"/>
    <property type="molecule type" value="Genomic_DNA"/>
</dbReference>
<evidence type="ECO:0000313" key="2">
    <source>
        <dbReference type="EMBL" id="GLK55776.1"/>
    </source>
</evidence>
<proteinExistence type="predicted"/>
<dbReference type="Proteomes" id="UP000758856">
    <property type="component" value="Unassembled WGS sequence"/>
</dbReference>
<dbReference type="EMBL" id="JAFBCY010000001">
    <property type="protein sequence ID" value="MBM7850483.1"/>
    <property type="molecule type" value="Genomic_DNA"/>
</dbReference>
<feature type="signal peptide" evidence="1">
    <location>
        <begin position="1"/>
        <end position="29"/>
    </location>
</feature>
<evidence type="ECO:0000313" key="4">
    <source>
        <dbReference type="Proteomes" id="UP000758856"/>
    </source>
</evidence>
<reference evidence="3 4" key="2">
    <citation type="submission" date="2021-01" db="EMBL/GenBank/DDBJ databases">
        <title>Genomic Encyclopedia of Type Strains, Phase IV (KMG-IV): sequencing the most valuable type-strain genomes for metagenomic binning, comparative biology and taxonomic classification.</title>
        <authorList>
            <person name="Goeker M."/>
        </authorList>
    </citation>
    <scope>NUCLEOTIDE SEQUENCE [LARGE SCALE GENOMIC DNA]</scope>
    <source>
        <strain evidence="3 4">DSM 6130</strain>
    </source>
</reference>
<accession>A0A9W6IVB0</accession>
<dbReference type="RefSeq" id="WP_204948903.1">
    <property type="nucleotide sequence ID" value="NZ_BSFF01000002.1"/>
</dbReference>
<protein>
    <submittedName>
        <fullName evidence="2">Uncharacterized protein</fullName>
    </submittedName>
</protein>
<keyword evidence="4" id="KW-1185">Reference proteome</keyword>
<evidence type="ECO:0000256" key="1">
    <source>
        <dbReference type="SAM" id="SignalP"/>
    </source>
</evidence>
<organism evidence="2 5">
    <name type="scientific">Methylopila capsulata</name>
    <dbReference type="NCBI Taxonomy" id="61654"/>
    <lineage>
        <taxon>Bacteria</taxon>
        <taxon>Pseudomonadati</taxon>
        <taxon>Pseudomonadota</taxon>
        <taxon>Alphaproteobacteria</taxon>
        <taxon>Hyphomicrobiales</taxon>
        <taxon>Methylopilaceae</taxon>
        <taxon>Methylopila</taxon>
    </lineage>
</organism>
<keyword evidence="1" id="KW-0732">Signal</keyword>
<name>A0A9W6IVB0_9HYPH</name>
<gene>
    <name evidence="2" type="ORF">GCM10008170_17950</name>
    <name evidence="3" type="ORF">JOD31_000695</name>
</gene>
<feature type="chain" id="PRO_5040851020" evidence="1">
    <location>
        <begin position="30"/>
        <end position="213"/>
    </location>
</feature>
<reference evidence="2" key="1">
    <citation type="journal article" date="2014" name="Int. J. Syst. Evol. Microbiol.">
        <title>Complete genome sequence of Corynebacterium casei LMG S-19264T (=DSM 44701T), isolated from a smear-ripened cheese.</title>
        <authorList>
            <consortium name="US DOE Joint Genome Institute (JGI-PGF)"/>
            <person name="Walter F."/>
            <person name="Albersmeier A."/>
            <person name="Kalinowski J."/>
            <person name="Ruckert C."/>
        </authorList>
    </citation>
    <scope>NUCLEOTIDE SEQUENCE</scope>
    <source>
        <strain evidence="2">VKM B-1606</strain>
    </source>
</reference>
<evidence type="ECO:0000313" key="5">
    <source>
        <dbReference type="Proteomes" id="UP001143400"/>
    </source>
</evidence>
<evidence type="ECO:0000313" key="3">
    <source>
        <dbReference type="EMBL" id="MBM7850483.1"/>
    </source>
</evidence>
<dbReference type="AlphaFoldDB" id="A0A9W6IVB0"/>
<sequence length="213" mass="22323">MGDFASTSRFCVTAFTLALAPLTSGSALGAELKSGPAQPAKDNRASIDDLQVSLCQSIADALKRQGRPEDPVCKNILETHRAGSNKKSMQAYCRGGPAKADICELARATAARLSTSLPIRINAQSSLTGAQAKGKALTLTYTFNVAGSQVRGLATHAFQSTPETAESLSAQARNQVCSIASMTSVVNAGLQIETFYVSRDNKLLGSANVNRCP</sequence>
<dbReference type="Proteomes" id="UP001143400">
    <property type="component" value="Unassembled WGS sequence"/>
</dbReference>
<reference evidence="2" key="3">
    <citation type="submission" date="2023-01" db="EMBL/GenBank/DDBJ databases">
        <authorList>
            <person name="Sun Q."/>
            <person name="Evtushenko L."/>
        </authorList>
    </citation>
    <scope>NUCLEOTIDE SEQUENCE</scope>
    <source>
        <strain evidence="2">VKM B-1606</strain>
    </source>
</reference>
<comment type="caution">
    <text evidence="2">The sequence shown here is derived from an EMBL/GenBank/DDBJ whole genome shotgun (WGS) entry which is preliminary data.</text>
</comment>